<evidence type="ECO:0000256" key="2">
    <source>
        <dbReference type="SAM" id="Phobius"/>
    </source>
</evidence>
<dbReference type="GO" id="GO:0034271">
    <property type="term" value="C:phosphatidylinositol 3-kinase complex, class III, type I"/>
    <property type="evidence" value="ECO:0007669"/>
    <property type="project" value="TreeGrafter"/>
</dbReference>
<keyword evidence="2" id="KW-0812">Transmembrane</keyword>
<keyword evidence="2" id="KW-0472">Membrane</keyword>
<reference evidence="5" key="2">
    <citation type="journal article" date="2016" name="Sci. Rep.">
        <title>Dictyocaulus viviparus genome, variome and transcriptome elucidate lungworm biology and support future intervention.</title>
        <authorList>
            <person name="McNulty S.N."/>
            <person name="Strube C."/>
            <person name="Rosa B.A."/>
            <person name="Martin J.C."/>
            <person name="Tyagi R."/>
            <person name="Choi Y.J."/>
            <person name="Wang Q."/>
            <person name="Hallsworth Pepin K."/>
            <person name="Zhang X."/>
            <person name="Ozersky P."/>
            <person name="Wilson R.K."/>
            <person name="Sternberg P.W."/>
            <person name="Gasser R.B."/>
            <person name="Mitreva M."/>
        </authorList>
    </citation>
    <scope>NUCLEOTIDE SEQUENCE [LARGE SCALE GENOMIC DNA]</scope>
    <source>
        <strain evidence="5">HannoverDv2000</strain>
    </source>
</reference>
<keyword evidence="1" id="KW-0853">WD repeat</keyword>
<gene>
    <name evidence="4" type="ORF">DICVIV_04432</name>
</gene>
<dbReference type="GO" id="GO:0045324">
    <property type="term" value="P:late endosome to vacuole transport"/>
    <property type="evidence" value="ECO:0007669"/>
    <property type="project" value="InterPro"/>
</dbReference>
<dbReference type="STRING" id="29172.A0A0D8XZV8"/>
<dbReference type="InterPro" id="IPR008271">
    <property type="entry name" value="Ser/Thr_kinase_AS"/>
</dbReference>
<accession>A0A0D8XZV8</accession>
<evidence type="ECO:0000313" key="4">
    <source>
        <dbReference type="EMBL" id="KJH49417.1"/>
    </source>
</evidence>
<dbReference type="GO" id="GO:0005770">
    <property type="term" value="C:late endosome"/>
    <property type="evidence" value="ECO:0007669"/>
    <property type="project" value="TreeGrafter"/>
</dbReference>
<evidence type="ECO:0000256" key="1">
    <source>
        <dbReference type="ARBA" id="ARBA00022574"/>
    </source>
</evidence>
<sequence length="397" mass="45481">MMFFPPYINFPTIYIRRAATGAHNDTTSYGGHHVFGTIEMGNVNSSSSADVLPIEYYLSDLACGEPIERQVIVFGFFLLLVSLLSMHLTLFIKVIKDKKVIVPVLSVLTSGILGSTRFMKVARGRNSEGACVWKVFLLQEESTVYEPYRKKVFRIRDALINAPNCCVMKKIYVTPKWAVLIRPFQKQTLCDRLSTRPFIVQQEKMWYIYQLFKGLAQCQKANICHGDLKSQNVLLSSWNWLQITDFAPYKPSYLPHDNPSSFTFFFDTSRHQHCNIAPERFLSSTDYEINHKEKGDEWLFGSLDHNMDQFAAGCVVYELLHESGKPPFSYGELCKYKLMTDSDANSFLERLLLQISLPYRPLLKTLLAREPSMRITAQQVVIGWLYSSLSKGVGRVL</sequence>
<feature type="transmembrane region" description="Helical" evidence="2">
    <location>
        <begin position="71"/>
        <end position="94"/>
    </location>
</feature>
<feature type="domain" description="Protein kinase" evidence="3">
    <location>
        <begin position="107"/>
        <end position="389"/>
    </location>
</feature>
<dbReference type="GO" id="GO:0071561">
    <property type="term" value="C:nucleus-vacuole junction"/>
    <property type="evidence" value="ECO:0007669"/>
    <property type="project" value="TreeGrafter"/>
</dbReference>
<evidence type="ECO:0000259" key="3">
    <source>
        <dbReference type="PROSITE" id="PS50011"/>
    </source>
</evidence>
<dbReference type="InterPro" id="IPR045162">
    <property type="entry name" value="Vps15-like"/>
</dbReference>
<organism evidence="4 5">
    <name type="scientific">Dictyocaulus viviparus</name>
    <name type="common">Bovine lungworm</name>
    <dbReference type="NCBI Taxonomy" id="29172"/>
    <lineage>
        <taxon>Eukaryota</taxon>
        <taxon>Metazoa</taxon>
        <taxon>Ecdysozoa</taxon>
        <taxon>Nematoda</taxon>
        <taxon>Chromadorea</taxon>
        <taxon>Rhabditida</taxon>
        <taxon>Rhabditina</taxon>
        <taxon>Rhabditomorpha</taxon>
        <taxon>Strongyloidea</taxon>
        <taxon>Metastrongylidae</taxon>
        <taxon>Dictyocaulus</taxon>
    </lineage>
</organism>
<dbReference type="PROSITE" id="PS50011">
    <property type="entry name" value="PROTEIN_KINASE_DOM"/>
    <property type="match status" value="1"/>
</dbReference>
<dbReference type="EMBL" id="KN716235">
    <property type="protein sequence ID" value="KJH49417.1"/>
    <property type="molecule type" value="Genomic_DNA"/>
</dbReference>
<dbReference type="SMART" id="SM00220">
    <property type="entry name" value="S_TKc"/>
    <property type="match status" value="1"/>
</dbReference>
<feature type="transmembrane region" description="Helical" evidence="2">
    <location>
        <begin position="100"/>
        <end position="119"/>
    </location>
</feature>
<evidence type="ECO:0000313" key="5">
    <source>
        <dbReference type="Proteomes" id="UP000053766"/>
    </source>
</evidence>
<dbReference type="Proteomes" id="UP000053766">
    <property type="component" value="Unassembled WGS sequence"/>
</dbReference>
<reference evidence="4 5" key="1">
    <citation type="submission" date="2013-11" db="EMBL/GenBank/DDBJ databases">
        <title>Draft genome of the bovine lungworm Dictyocaulus viviparus.</title>
        <authorList>
            <person name="Mitreva M."/>
        </authorList>
    </citation>
    <scope>NUCLEOTIDE SEQUENCE [LARGE SCALE GENOMIC DNA]</scope>
    <source>
        <strain evidence="4 5">HannoverDv2000</strain>
    </source>
</reference>
<dbReference type="GO" id="GO:0005524">
    <property type="term" value="F:ATP binding"/>
    <property type="evidence" value="ECO:0007669"/>
    <property type="project" value="InterPro"/>
</dbReference>
<keyword evidence="2" id="KW-1133">Transmembrane helix</keyword>
<dbReference type="InterPro" id="IPR011009">
    <property type="entry name" value="Kinase-like_dom_sf"/>
</dbReference>
<dbReference type="OrthoDB" id="242910at2759"/>
<dbReference type="InterPro" id="IPR000719">
    <property type="entry name" value="Prot_kinase_dom"/>
</dbReference>
<dbReference type="AlphaFoldDB" id="A0A0D8XZV8"/>
<dbReference type="SUPFAM" id="SSF56112">
    <property type="entry name" value="Protein kinase-like (PK-like)"/>
    <property type="match status" value="1"/>
</dbReference>
<dbReference type="GO" id="GO:0006623">
    <property type="term" value="P:protein targeting to vacuole"/>
    <property type="evidence" value="ECO:0007669"/>
    <property type="project" value="TreeGrafter"/>
</dbReference>
<dbReference type="Gene3D" id="1.10.510.10">
    <property type="entry name" value="Transferase(Phosphotransferase) domain 1"/>
    <property type="match status" value="1"/>
</dbReference>
<dbReference type="PANTHER" id="PTHR17583:SF0">
    <property type="entry name" value="PHOSPHOINOSITIDE 3-KINASE REGULATORY SUBUNIT 4"/>
    <property type="match status" value="1"/>
</dbReference>
<name>A0A0D8XZV8_DICVI</name>
<protein>
    <recommendedName>
        <fullName evidence="3">Protein kinase domain-containing protein</fullName>
    </recommendedName>
</protein>
<dbReference type="GO" id="GO:0016236">
    <property type="term" value="P:macroautophagy"/>
    <property type="evidence" value="ECO:0007669"/>
    <property type="project" value="InterPro"/>
</dbReference>
<proteinExistence type="predicted"/>
<dbReference type="PROSITE" id="PS00108">
    <property type="entry name" value="PROTEIN_KINASE_ST"/>
    <property type="match status" value="1"/>
</dbReference>
<dbReference type="GO" id="GO:0004674">
    <property type="term" value="F:protein serine/threonine kinase activity"/>
    <property type="evidence" value="ECO:0007669"/>
    <property type="project" value="InterPro"/>
</dbReference>
<dbReference type="PANTHER" id="PTHR17583">
    <property type="entry name" value="PHOSPHOINOSITIDE 3-KINASE REGULATORY SUBUNIT 4"/>
    <property type="match status" value="1"/>
</dbReference>
<keyword evidence="5" id="KW-1185">Reference proteome</keyword>
<dbReference type="GO" id="GO:0034272">
    <property type="term" value="C:phosphatidylinositol 3-kinase complex, class III, type II"/>
    <property type="evidence" value="ECO:0007669"/>
    <property type="project" value="TreeGrafter"/>
</dbReference>
<dbReference type="Pfam" id="PF00069">
    <property type="entry name" value="Pkinase"/>
    <property type="match status" value="1"/>
</dbReference>